<evidence type="ECO:0000256" key="1">
    <source>
        <dbReference type="SAM" id="Phobius"/>
    </source>
</evidence>
<reference evidence="3" key="1">
    <citation type="submission" date="2020-02" db="EMBL/GenBank/DDBJ databases">
        <authorList>
            <person name="Meier V. D."/>
        </authorList>
    </citation>
    <scope>NUCLEOTIDE SEQUENCE</scope>
    <source>
        <strain evidence="3">AVDCRST_MAG93</strain>
    </source>
</reference>
<dbReference type="Pfam" id="PF03772">
    <property type="entry name" value="Competence"/>
    <property type="match status" value="1"/>
</dbReference>
<organism evidence="3">
    <name type="scientific">uncultured Chloroflexia bacterium</name>
    <dbReference type="NCBI Taxonomy" id="1672391"/>
    <lineage>
        <taxon>Bacteria</taxon>
        <taxon>Bacillati</taxon>
        <taxon>Chloroflexota</taxon>
        <taxon>Chloroflexia</taxon>
        <taxon>environmental samples</taxon>
    </lineage>
</organism>
<proteinExistence type="predicted"/>
<dbReference type="EMBL" id="CADCTR010002343">
    <property type="protein sequence ID" value="CAA9347476.1"/>
    <property type="molecule type" value="Genomic_DNA"/>
</dbReference>
<dbReference type="InterPro" id="IPR004477">
    <property type="entry name" value="ComEC_N"/>
</dbReference>
<keyword evidence="1" id="KW-0812">Transmembrane</keyword>
<feature type="domain" description="ComEC/Rec2-related protein" evidence="2">
    <location>
        <begin position="2"/>
        <end position="73"/>
    </location>
</feature>
<feature type="transmembrane region" description="Helical" evidence="1">
    <location>
        <begin position="6"/>
        <end position="29"/>
    </location>
</feature>
<sequence length="74" mass="7934">MLATSGQHVAASVTIIYVVLRLFAVPILFRKPAKLGLVWLCILVADAPRPSIRAGVVRSFVLAAPLFGHQISPV</sequence>
<name>A0A6J4M2P1_9CHLR</name>
<dbReference type="AlphaFoldDB" id="A0A6J4M2P1"/>
<protein>
    <recommendedName>
        <fullName evidence="2">ComEC/Rec2-related protein domain-containing protein</fullName>
    </recommendedName>
</protein>
<accession>A0A6J4M2P1</accession>
<keyword evidence="1" id="KW-0472">Membrane</keyword>
<evidence type="ECO:0000259" key="2">
    <source>
        <dbReference type="Pfam" id="PF03772"/>
    </source>
</evidence>
<evidence type="ECO:0000313" key="3">
    <source>
        <dbReference type="EMBL" id="CAA9347476.1"/>
    </source>
</evidence>
<gene>
    <name evidence="3" type="ORF">AVDCRST_MAG93-6962</name>
</gene>
<keyword evidence="1" id="KW-1133">Transmembrane helix</keyword>